<evidence type="ECO:0000256" key="1">
    <source>
        <dbReference type="SAM" id="MobiDB-lite"/>
    </source>
</evidence>
<feature type="region of interest" description="Disordered" evidence="1">
    <location>
        <begin position="1"/>
        <end position="35"/>
    </location>
</feature>
<dbReference type="EMBL" id="JBHTIS010000808">
    <property type="protein sequence ID" value="MFD1046832.1"/>
    <property type="molecule type" value="Genomic_DNA"/>
</dbReference>
<dbReference type="Proteomes" id="UP001597045">
    <property type="component" value="Unassembled WGS sequence"/>
</dbReference>
<protein>
    <submittedName>
        <fullName evidence="2">Transposase</fullName>
    </submittedName>
</protein>
<gene>
    <name evidence="2" type="ORF">ACFQ1S_15380</name>
</gene>
<accession>A0ABW3M816</accession>
<feature type="compositionally biased region" description="Polar residues" evidence="1">
    <location>
        <begin position="1"/>
        <end position="10"/>
    </location>
</feature>
<evidence type="ECO:0000313" key="2">
    <source>
        <dbReference type="EMBL" id="MFD1046832.1"/>
    </source>
</evidence>
<name>A0ABW3M816_9PSEU</name>
<comment type="caution">
    <text evidence="2">The sequence shown here is derived from an EMBL/GenBank/DDBJ whole genome shotgun (WGS) entry which is preliminary data.</text>
</comment>
<reference evidence="3" key="1">
    <citation type="journal article" date="2019" name="Int. J. Syst. Evol. Microbiol.">
        <title>The Global Catalogue of Microorganisms (GCM) 10K type strain sequencing project: providing services to taxonomists for standard genome sequencing and annotation.</title>
        <authorList>
            <consortium name="The Broad Institute Genomics Platform"/>
            <consortium name="The Broad Institute Genome Sequencing Center for Infectious Disease"/>
            <person name="Wu L."/>
            <person name="Ma J."/>
        </authorList>
    </citation>
    <scope>NUCLEOTIDE SEQUENCE [LARGE SCALE GENOMIC DNA]</scope>
    <source>
        <strain evidence="3">JCM 31486</strain>
    </source>
</reference>
<sequence length="172" mass="19825">MVASSSSATQPPGAPSKPSPSLYGQATAQAWDQPHPRLTQRTAWTDHEEPLPIIEGTFRLTVDRLPSGGDPKPVWLWWSEVDASDADIDRCWHMFVRRFDIEHTFRLLKQTLRWTWLMITVHARLRLARPLAIDLRRPREKPVEPERLTTARVRRGFQNIRATPIPARALKP</sequence>
<proteinExistence type="predicted"/>
<feature type="non-terminal residue" evidence="2">
    <location>
        <position position="172"/>
    </location>
</feature>
<keyword evidence="3" id="KW-1185">Reference proteome</keyword>
<evidence type="ECO:0000313" key="3">
    <source>
        <dbReference type="Proteomes" id="UP001597045"/>
    </source>
</evidence>
<organism evidence="2 3">
    <name type="scientific">Kibdelosporangium lantanae</name>
    <dbReference type="NCBI Taxonomy" id="1497396"/>
    <lineage>
        <taxon>Bacteria</taxon>
        <taxon>Bacillati</taxon>
        <taxon>Actinomycetota</taxon>
        <taxon>Actinomycetes</taxon>
        <taxon>Pseudonocardiales</taxon>
        <taxon>Pseudonocardiaceae</taxon>
        <taxon>Kibdelosporangium</taxon>
    </lineage>
</organism>